<dbReference type="PANTHER" id="PTHR13018:SF26">
    <property type="entry name" value="DOMAIN PROTEIN, PUTATIVE (AFU_ORTHOLOGUE AFUA_5G10920)-RELATED"/>
    <property type="match status" value="1"/>
</dbReference>
<feature type="transmembrane region" description="Helical" evidence="8">
    <location>
        <begin position="614"/>
        <end position="640"/>
    </location>
</feature>
<proteinExistence type="inferred from homology"/>
<feature type="domain" description="CSC1/OSCA1-like N-terminal transmembrane" evidence="11">
    <location>
        <begin position="34"/>
        <end position="184"/>
    </location>
</feature>
<gene>
    <name evidence="13" type="ORF">K432DRAFT_350919</name>
</gene>
<feature type="domain" description="CSC1/OSCA1-like 7TM region" evidence="9">
    <location>
        <begin position="412"/>
        <end position="684"/>
    </location>
</feature>
<evidence type="ECO:0000256" key="8">
    <source>
        <dbReference type="SAM" id="Phobius"/>
    </source>
</evidence>
<dbReference type="GO" id="GO:0005886">
    <property type="term" value="C:plasma membrane"/>
    <property type="evidence" value="ECO:0007669"/>
    <property type="project" value="TreeGrafter"/>
</dbReference>
<feature type="domain" description="10TM putative phosphate transporter extracellular tail" evidence="10">
    <location>
        <begin position="784"/>
        <end position="873"/>
    </location>
</feature>
<keyword evidence="14" id="KW-1185">Reference proteome</keyword>
<dbReference type="Pfam" id="PF02714">
    <property type="entry name" value="RSN1_7TM"/>
    <property type="match status" value="1"/>
</dbReference>
<dbReference type="InterPro" id="IPR003864">
    <property type="entry name" value="CSC1/OSCA1-like_7TM"/>
</dbReference>
<dbReference type="Pfam" id="PF14703">
    <property type="entry name" value="PHM7_cyt"/>
    <property type="match status" value="1"/>
</dbReference>
<dbReference type="PANTHER" id="PTHR13018">
    <property type="entry name" value="PROBABLE MEMBRANE PROTEIN DUF221-RELATED"/>
    <property type="match status" value="1"/>
</dbReference>
<feature type="transmembrane region" description="Helical" evidence="8">
    <location>
        <begin position="693"/>
        <end position="710"/>
    </location>
</feature>
<dbReference type="InterPro" id="IPR045122">
    <property type="entry name" value="Csc1-like"/>
</dbReference>
<feature type="region of interest" description="Disordered" evidence="7">
    <location>
        <begin position="748"/>
        <end position="771"/>
    </location>
</feature>
<feature type="transmembrane region" description="Helical" evidence="8">
    <location>
        <begin position="412"/>
        <end position="438"/>
    </location>
</feature>
<evidence type="ECO:0000313" key="14">
    <source>
        <dbReference type="Proteomes" id="UP000250266"/>
    </source>
</evidence>
<feature type="transmembrane region" description="Helical" evidence="8">
    <location>
        <begin position="160"/>
        <end position="182"/>
    </location>
</feature>
<dbReference type="AlphaFoldDB" id="A0A8E2EDE6"/>
<feature type="transmembrane region" description="Helical" evidence="8">
    <location>
        <begin position="665"/>
        <end position="686"/>
    </location>
</feature>
<dbReference type="OrthoDB" id="1076608at2759"/>
<keyword evidence="4 8" id="KW-0812">Transmembrane</keyword>
<feature type="transmembrane region" description="Helical" evidence="8">
    <location>
        <begin position="115"/>
        <end position="134"/>
    </location>
</feature>
<evidence type="ECO:0000256" key="2">
    <source>
        <dbReference type="ARBA" id="ARBA00007779"/>
    </source>
</evidence>
<evidence type="ECO:0000256" key="7">
    <source>
        <dbReference type="SAM" id="MobiDB-lite"/>
    </source>
</evidence>
<feature type="domain" description="CSC1/OSCA1-like cytosolic" evidence="12">
    <location>
        <begin position="207"/>
        <end position="400"/>
    </location>
</feature>
<comment type="similarity">
    <text evidence="2">Belongs to the CSC1 (TC 1.A.17) family.</text>
</comment>
<accession>A0A8E2EDE6</accession>
<evidence type="ECO:0000256" key="4">
    <source>
        <dbReference type="ARBA" id="ARBA00022692"/>
    </source>
</evidence>
<keyword evidence="3" id="KW-0813">Transport</keyword>
<dbReference type="GO" id="GO:0005227">
    <property type="term" value="F:calcium-activated cation channel activity"/>
    <property type="evidence" value="ECO:0007669"/>
    <property type="project" value="InterPro"/>
</dbReference>
<dbReference type="InterPro" id="IPR027815">
    <property type="entry name" value="CSC1/OSCA1-like_cyt"/>
</dbReference>
<protein>
    <submittedName>
        <fullName evidence="13">DUF221-domain-containing protein</fullName>
    </submittedName>
</protein>
<evidence type="ECO:0000256" key="3">
    <source>
        <dbReference type="ARBA" id="ARBA00022448"/>
    </source>
</evidence>
<evidence type="ECO:0000313" key="13">
    <source>
        <dbReference type="EMBL" id="OCK81523.1"/>
    </source>
</evidence>
<keyword evidence="6 8" id="KW-0472">Membrane</keyword>
<name>A0A8E2EDE6_9PEZI</name>
<sequence>MEAIELLGRQSSSTNQSNDPNIGSAQGGSNSASAVVSTLTPVLLIAVVWFAAFLFLRRKFKRRYSPRSFLSILHEGARTPELPDSLVGWIPTFWSIPDTHVLQHHSLDGFLLLRLLKICVVSCFVGCLITWPVLFPVDATGGAGKTQFDLLTMANISNNYYRYFAHAGCAYLFFGFIMFMITRESIYYINLRQAFLMSHFYAARLSSRTVLFTSVPDEYLDEKRLRDVFGPQVRKIWIPTDTKELDDMVEERDKTSLKLEASEVKLIKLANKARVKSQKGSDGNVGQEEEQVGDHSASGSVAARWIRPKDRPTHRLKPLIGKKVDSIDWCRSNLETLIPKVEAEQAKHRGLEAKKVNAVFIEFTSVVEAQIAYQSLAHHQPLHMSPRFTGMSPEEVIWSNLKIQWYSRVIRGFATTGAVVATIIFWSIPVAFVASISHVDALIKVLPWLSFINKIPKAILGVVTGLLPVVLLAVLMALLPIYLRLMARLKGDPTKSAVELSVQSSYFGFQVVQVFLVATLGSAASAAVGDIIKNPTDATTLLATTLPTASTFYLSYFILQGLGVVSGMLVGLVGLVISKVLSLVLDTTPRKMYKRWASLSGLGWGTVFPVYTNLFVIAICYACIAPMVLFFAGAGLWFFWFAYRYNLLYVYDADIDTKGLCYPKALQHLFVGLYIAELCLIGLFAIKANTPGGLGSLIMMIILLVFTILYNSSLSSALDPLLGYLPKTLEAEERSLLAAENAETVIASDDQSTPGVESKTEKAATTTTGLPPAPHKKPNFLVKFLKPHIYQDYATMRRLVPRDFGEITYAPEIERDAYFPPSVKSPPMLIWIPSDKAGVSKQEVKDTAAKGIPITDDGASFDDKGKIVWGQEPRTAPIYEEKVFY</sequence>
<evidence type="ECO:0000259" key="10">
    <source>
        <dbReference type="Pfam" id="PF12621"/>
    </source>
</evidence>
<dbReference type="Pfam" id="PF13967">
    <property type="entry name" value="RSN1_TM"/>
    <property type="match status" value="1"/>
</dbReference>
<feature type="region of interest" description="Disordered" evidence="7">
    <location>
        <begin position="278"/>
        <end position="300"/>
    </location>
</feature>
<dbReference type="InterPro" id="IPR032880">
    <property type="entry name" value="CSC1/OSCA1-like_N"/>
</dbReference>
<organism evidence="13 14">
    <name type="scientific">Lepidopterella palustris CBS 459.81</name>
    <dbReference type="NCBI Taxonomy" id="1314670"/>
    <lineage>
        <taxon>Eukaryota</taxon>
        <taxon>Fungi</taxon>
        <taxon>Dikarya</taxon>
        <taxon>Ascomycota</taxon>
        <taxon>Pezizomycotina</taxon>
        <taxon>Dothideomycetes</taxon>
        <taxon>Pleosporomycetidae</taxon>
        <taxon>Mytilinidiales</taxon>
        <taxon>Argynnaceae</taxon>
        <taxon>Lepidopterella</taxon>
    </lineage>
</organism>
<dbReference type="InterPro" id="IPR022257">
    <property type="entry name" value="PHM7_ext"/>
</dbReference>
<dbReference type="EMBL" id="KV744918">
    <property type="protein sequence ID" value="OCK81523.1"/>
    <property type="molecule type" value="Genomic_DNA"/>
</dbReference>
<evidence type="ECO:0000256" key="5">
    <source>
        <dbReference type="ARBA" id="ARBA00022989"/>
    </source>
</evidence>
<feature type="transmembrane region" description="Helical" evidence="8">
    <location>
        <begin position="552"/>
        <end position="585"/>
    </location>
</feature>
<feature type="transmembrane region" description="Helical" evidence="8">
    <location>
        <begin position="506"/>
        <end position="532"/>
    </location>
</feature>
<dbReference type="Pfam" id="PF12621">
    <property type="entry name" value="PHM7_ext"/>
    <property type="match status" value="1"/>
</dbReference>
<evidence type="ECO:0000256" key="6">
    <source>
        <dbReference type="ARBA" id="ARBA00023136"/>
    </source>
</evidence>
<comment type="subcellular location">
    <subcellularLocation>
        <location evidence="1">Membrane</location>
        <topology evidence="1">Multi-pass membrane protein</topology>
    </subcellularLocation>
</comment>
<evidence type="ECO:0000256" key="1">
    <source>
        <dbReference type="ARBA" id="ARBA00004141"/>
    </source>
</evidence>
<evidence type="ECO:0000259" key="9">
    <source>
        <dbReference type="Pfam" id="PF02714"/>
    </source>
</evidence>
<keyword evidence="5 8" id="KW-1133">Transmembrane helix</keyword>
<feature type="transmembrane region" description="Helical" evidence="8">
    <location>
        <begin position="458"/>
        <end position="485"/>
    </location>
</feature>
<feature type="region of interest" description="Disordered" evidence="7">
    <location>
        <begin position="1"/>
        <end position="26"/>
    </location>
</feature>
<dbReference type="Proteomes" id="UP000250266">
    <property type="component" value="Unassembled WGS sequence"/>
</dbReference>
<evidence type="ECO:0000259" key="11">
    <source>
        <dbReference type="Pfam" id="PF13967"/>
    </source>
</evidence>
<evidence type="ECO:0000259" key="12">
    <source>
        <dbReference type="Pfam" id="PF14703"/>
    </source>
</evidence>
<reference evidence="13 14" key="1">
    <citation type="journal article" date="2016" name="Nat. Commun.">
        <title>Ectomycorrhizal ecology is imprinted in the genome of the dominant symbiotic fungus Cenococcum geophilum.</title>
        <authorList>
            <consortium name="DOE Joint Genome Institute"/>
            <person name="Peter M."/>
            <person name="Kohler A."/>
            <person name="Ohm R.A."/>
            <person name="Kuo A."/>
            <person name="Krutzmann J."/>
            <person name="Morin E."/>
            <person name="Arend M."/>
            <person name="Barry K.W."/>
            <person name="Binder M."/>
            <person name="Choi C."/>
            <person name="Clum A."/>
            <person name="Copeland A."/>
            <person name="Grisel N."/>
            <person name="Haridas S."/>
            <person name="Kipfer T."/>
            <person name="LaButti K."/>
            <person name="Lindquist E."/>
            <person name="Lipzen A."/>
            <person name="Maire R."/>
            <person name="Meier B."/>
            <person name="Mihaltcheva S."/>
            <person name="Molinier V."/>
            <person name="Murat C."/>
            <person name="Poggeler S."/>
            <person name="Quandt C.A."/>
            <person name="Sperisen C."/>
            <person name="Tritt A."/>
            <person name="Tisserant E."/>
            <person name="Crous P.W."/>
            <person name="Henrissat B."/>
            <person name="Nehls U."/>
            <person name="Egli S."/>
            <person name="Spatafora J.W."/>
            <person name="Grigoriev I.V."/>
            <person name="Martin F.M."/>
        </authorList>
    </citation>
    <scope>NUCLEOTIDE SEQUENCE [LARGE SCALE GENOMIC DNA]</scope>
    <source>
        <strain evidence="13 14">CBS 459.81</strain>
    </source>
</reference>
<feature type="transmembrane region" description="Helical" evidence="8">
    <location>
        <begin position="34"/>
        <end position="56"/>
    </location>
</feature>
<feature type="compositionally biased region" description="Polar residues" evidence="7">
    <location>
        <begin position="9"/>
        <end position="21"/>
    </location>
</feature>